<dbReference type="EC" id="3.2.1.26" evidence="3 8"/>
<comment type="function">
    <text evidence="9">Enables the bacterium to metabolize sucrose as a sole carbon source.</text>
</comment>
<dbReference type="AlphaFoldDB" id="A0A4S2DQ29"/>
<dbReference type="Pfam" id="PF00251">
    <property type="entry name" value="Glyco_hydro_32N"/>
    <property type="match status" value="1"/>
</dbReference>
<dbReference type="InterPro" id="IPR013148">
    <property type="entry name" value="Glyco_hydro_32_N"/>
</dbReference>
<accession>A0A4S2DQ29</accession>
<dbReference type="SMART" id="SM00640">
    <property type="entry name" value="Glyco_32"/>
    <property type="match status" value="1"/>
</dbReference>
<comment type="pathway">
    <text evidence="1 9">Glycan biosynthesis; sucrose metabolism.</text>
</comment>
<keyword evidence="6 8" id="KW-0326">Glycosidase</keyword>
<dbReference type="SUPFAM" id="SSF49899">
    <property type="entry name" value="Concanavalin A-like lectins/glucanases"/>
    <property type="match status" value="1"/>
</dbReference>
<dbReference type="InterPro" id="IPR051214">
    <property type="entry name" value="GH32_Enzymes"/>
</dbReference>
<dbReference type="OrthoDB" id="9759709at2"/>
<dbReference type="InterPro" id="IPR023296">
    <property type="entry name" value="Glyco_hydro_beta-prop_sf"/>
</dbReference>
<dbReference type="Proteomes" id="UP000306888">
    <property type="component" value="Unassembled WGS sequence"/>
</dbReference>
<dbReference type="Gene3D" id="2.60.120.560">
    <property type="entry name" value="Exo-inulinase, domain 1"/>
    <property type="match status" value="1"/>
</dbReference>
<evidence type="ECO:0000256" key="1">
    <source>
        <dbReference type="ARBA" id="ARBA00004914"/>
    </source>
</evidence>
<gene>
    <name evidence="12" type="ORF">E5347_00025</name>
</gene>
<dbReference type="CDD" id="cd08996">
    <property type="entry name" value="GH32_FFase"/>
    <property type="match status" value="1"/>
</dbReference>
<keyword evidence="5 8" id="KW-0378">Hydrolase</keyword>
<keyword evidence="13" id="KW-1185">Reference proteome</keyword>
<dbReference type="GO" id="GO:0005737">
    <property type="term" value="C:cytoplasm"/>
    <property type="evidence" value="ECO:0007669"/>
    <property type="project" value="UniProtKB-SubCell"/>
</dbReference>
<keyword evidence="9" id="KW-0963">Cytoplasm</keyword>
<dbReference type="PANTHER" id="PTHR43101:SF1">
    <property type="entry name" value="BETA-FRUCTOSIDASE"/>
    <property type="match status" value="1"/>
</dbReference>
<evidence type="ECO:0000259" key="10">
    <source>
        <dbReference type="Pfam" id="PF00251"/>
    </source>
</evidence>
<dbReference type="InterPro" id="IPR013189">
    <property type="entry name" value="Glyco_hydro_32_C"/>
</dbReference>
<feature type="domain" description="Glycosyl hydrolase family 32 C-terminal" evidence="11">
    <location>
        <begin position="342"/>
        <end position="480"/>
    </location>
</feature>
<comment type="similarity">
    <text evidence="2 8">Belongs to the glycosyl hydrolase 32 family.</text>
</comment>
<dbReference type="RefSeq" id="WP_136003295.1">
    <property type="nucleotide sequence ID" value="NZ_SRYR01000001.1"/>
</dbReference>
<evidence type="ECO:0000256" key="7">
    <source>
        <dbReference type="ARBA" id="ARBA00033367"/>
    </source>
</evidence>
<dbReference type="SUPFAM" id="SSF75005">
    <property type="entry name" value="Arabinanase/levansucrase/invertase"/>
    <property type="match status" value="1"/>
</dbReference>
<evidence type="ECO:0000259" key="11">
    <source>
        <dbReference type="Pfam" id="PF08244"/>
    </source>
</evidence>
<reference evidence="12 13" key="1">
    <citation type="submission" date="2019-04" db="EMBL/GenBank/DDBJ databases">
        <title>Microbes associate with the intestines of laboratory mice.</title>
        <authorList>
            <person name="Navarre W."/>
            <person name="Wong E."/>
            <person name="Huang K."/>
            <person name="Tropini C."/>
            <person name="Ng K."/>
            <person name="Yu B."/>
        </authorList>
    </citation>
    <scope>NUCLEOTIDE SEQUENCE [LARGE SCALE GENOMIC DNA]</scope>
    <source>
        <strain evidence="12 13">NM50_B9-20</strain>
    </source>
</reference>
<dbReference type="InterPro" id="IPR013320">
    <property type="entry name" value="ConA-like_dom_sf"/>
</dbReference>
<evidence type="ECO:0000256" key="4">
    <source>
        <dbReference type="ARBA" id="ARBA00019623"/>
    </source>
</evidence>
<dbReference type="InterPro" id="IPR006232">
    <property type="entry name" value="Suc6P_hydrolase"/>
</dbReference>
<comment type="subcellular location">
    <subcellularLocation>
        <location evidence="9">Cytoplasm</location>
    </subcellularLocation>
</comment>
<sequence length="491" mass="57093">MRERNAAILEKAKLYENEFIKSISKDEKPSFHLCAPIGWINDPNGFSTFNDEYHLFYQYYPYDTIWGPMHWGHSKTKDFIKWEQLPVALAPDEDYDMEGCFSGSAIEDDGKHIIMYTGVLDKTNEEGKRILRQTQCIAIGDGINYEKLDCNPVITNEMLPEGSSLEDFRDPKIWKDGNEFYTVVASRSKDGSGQILMYKSRDLRNWEYVTIVDKSENKIGRMWECPDFFKLDENYILVISPQEVKADKNGFHNGNNTAYIIGKYDKNNNNFTREKYSVIDYGLDFYAPQTFEAKDGRRIMVGWMHSWENRIVPHDFKWCGMMTIPRELTIKDGFLIQNPIREIENYYKNTVEYNDLSIEKEISLEGINGRAIDITLDIDASKSEEFQIKVAKNEEYETLISYNPRKSIVTFDRSYSGKYGDTLHRRDISVKENDGKIKLRLIIDKYSVEIFINDGEHVMTSTFYTPLNATDITFSSQGLTLANIKKHDIIV</sequence>
<evidence type="ECO:0000256" key="6">
    <source>
        <dbReference type="ARBA" id="ARBA00023295"/>
    </source>
</evidence>
<feature type="domain" description="Glycosyl hydrolase family 32 N-terminal" evidence="10">
    <location>
        <begin position="32"/>
        <end position="339"/>
    </location>
</feature>
<organism evidence="12 13">
    <name type="scientific">Clostridium sartagoforme</name>
    <dbReference type="NCBI Taxonomy" id="84031"/>
    <lineage>
        <taxon>Bacteria</taxon>
        <taxon>Bacillati</taxon>
        <taxon>Bacillota</taxon>
        <taxon>Clostridia</taxon>
        <taxon>Eubacteriales</taxon>
        <taxon>Clostridiaceae</taxon>
        <taxon>Clostridium</taxon>
    </lineage>
</organism>
<evidence type="ECO:0000256" key="8">
    <source>
        <dbReference type="RuleBase" id="RU362110"/>
    </source>
</evidence>
<evidence type="ECO:0000256" key="3">
    <source>
        <dbReference type="ARBA" id="ARBA00012758"/>
    </source>
</evidence>
<dbReference type="GO" id="GO:0004564">
    <property type="term" value="F:beta-fructofuranosidase activity"/>
    <property type="evidence" value="ECO:0007669"/>
    <property type="project" value="UniProtKB-EC"/>
</dbReference>
<dbReference type="UniPathway" id="UPA00238"/>
<evidence type="ECO:0000256" key="2">
    <source>
        <dbReference type="ARBA" id="ARBA00009902"/>
    </source>
</evidence>
<evidence type="ECO:0000256" key="9">
    <source>
        <dbReference type="RuleBase" id="RU365015"/>
    </source>
</evidence>
<name>A0A4S2DQ29_9CLOT</name>
<dbReference type="PANTHER" id="PTHR43101">
    <property type="entry name" value="BETA-FRUCTOSIDASE"/>
    <property type="match status" value="1"/>
</dbReference>
<protein>
    <recommendedName>
        <fullName evidence="4 8">Sucrose-6-phosphate hydrolase</fullName>
        <ecNumber evidence="3 8">3.2.1.26</ecNumber>
    </recommendedName>
    <alternativeName>
        <fullName evidence="7 9">Invertase</fullName>
    </alternativeName>
</protein>
<dbReference type="GO" id="GO:0005985">
    <property type="term" value="P:sucrose metabolic process"/>
    <property type="evidence" value="ECO:0007669"/>
    <property type="project" value="UniProtKB-UniPathway"/>
</dbReference>
<dbReference type="EMBL" id="SRYR01000001">
    <property type="protein sequence ID" value="TGY43233.1"/>
    <property type="molecule type" value="Genomic_DNA"/>
</dbReference>
<comment type="catalytic activity">
    <reaction evidence="8">
        <text>Hydrolysis of terminal non-reducing beta-D-fructofuranoside residues in beta-D-fructofuranosides.</text>
        <dbReference type="EC" id="3.2.1.26"/>
    </reaction>
</comment>
<evidence type="ECO:0000313" key="12">
    <source>
        <dbReference type="EMBL" id="TGY43233.1"/>
    </source>
</evidence>
<proteinExistence type="inferred from homology"/>
<keyword evidence="9" id="KW-0119">Carbohydrate metabolism</keyword>
<dbReference type="NCBIfam" id="TIGR01322">
    <property type="entry name" value="scrB_fam"/>
    <property type="match status" value="1"/>
</dbReference>
<dbReference type="InterPro" id="IPR001362">
    <property type="entry name" value="Glyco_hydro_32"/>
</dbReference>
<evidence type="ECO:0000313" key="13">
    <source>
        <dbReference type="Proteomes" id="UP000306888"/>
    </source>
</evidence>
<evidence type="ECO:0000256" key="5">
    <source>
        <dbReference type="ARBA" id="ARBA00022801"/>
    </source>
</evidence>
<dbReference type="Gene3D" id="2.115.10.20">
    <property type="entry name" value="Glycosyl hydrolase domain, family 43"/>
    <property type="match status" value="1"/>
</dbReference>
<dbReference type="Pfam" id="PF08244">
    <property type="entry name" value="Glyco_hydro_32C"/>
    <property type="match status" value="1"/>
</dbReference>
<comment type="caution">
    <text evidence="12">The sequence shown here is derived from an EMBL/GenBank/DDBJ whole genome shotgun (WGS) entry which is preliminary data.</text>
</comment>